<dbReference type="Pfam" id="PF17314">
    <property type="entry name" value="DUF5360"/>
    <property type="match status" value="1"/>
</dbReference>
<keyword evidence="1" id="KW-0472">Membrane</keyword>
<keyword evidence="1" id="KW-1133">Transmembrane helix</keyword>
<feature type="transmembrane region" description="Helical" evidence="1">
    <location>
        <begin position="47"/>
        <end position="67"/>
    </location>
</feature>
<comment type="caution">
    <text evidence="2">The sequence shown here is derived from an EMBL/GenBank/DDBJ whole genome shotgun (WGS) entry which is preliminary data.</text>
</comment>
<feature type="transmembrane region" description="Helical" evidence="1">
    <location>
        <begin position="7"/>
        <end position="27"/>
    </location>
</feature>
<evidence type="ECO:0000313" key="2">
    <source>
        <dbReference type="EMBL" id="OMD41553.1"/>
    </source>
</evidence>
<sequence length="141" mass="16555">MTKPLKLLMVITDVGFLIYWLVTWLHLVPDEYLYKDYNNEIMMAWNISFVPLDLLISLTGLLSMYFFKKNKGQWLPLCLLSLSLTFCSGLQAIAFWAIRLDLDWSWWVPNLFLMVYPLFFLPSIMKKGRYAASMTAVQPNK</sequence>
<keyword evidence="1" id="KW-0812">Transmembrane</keyword>
<feature type="transmembrane region" description="Helical" evidence="1">
    <location>
        <begin position="104"/>
        <end position="124"/>
    </location>
</feature>
<organism evidence="2 3">
    <name type="scientific">Paenibacillus borealis</name>
    <dbReference type="NCBI Taxonomy" id="160799"/>
    <lineage>
        <taxon>Bacteria</taxon>
        <taxon>Bacillati</taxon>
        <taxon>Bacillota</taxon>
        <taxon>Bacilli</taxon>
        <taxon>Bacillales</taxon>
        <taxon>Paenibacillaceae</taxon>
        <taxon>Paenibacillus</taxon>
    </lineage>
</organism>
<dbReference type="EMBL" id="MPTB01000045">
    <property type="protein sequence ID" value="OMD41553.1"/>
    <property type="molecule type" value="Genomic_DNA"/>
</dbReference>
<dbReference type="InterPro" id="IPR020348">
    <property type="entry name" value="Uncharacterised_YvaD"/>
</dbReference>
<feature type="transmembrane region" description="Helical" evidence="1">
    <location>
        <begin position="74"/>
        <end position="98"/>
    </location>
</feature>
<evidence type="ECO:0000256" key="1">
    <source>
        <dbReference type="SAM" id="Phobius"/>
    </source>
</evidence>
<evidence type="ECO:0008006" key="4">
    <source>
        <dbReference type="Google" id="ProtNLM"/>
    </source>
</evidence>
<accession>A0ABX3H0R2</accession>
<reference evidence="2 3" key="1">
    <citation type="submission" date="2016-10" db="EMBL/GenBank/DDBJ databases">
        <title>Paenibacillus species isolates.</title>
        <authorList>
            <person name="Beno S.M."/>
        </authorList>
    </citation>
    <scope>NUCLEOTIDE SEQUENCE [LARGE SCALE GENOMIC DNA]</scope>
    <source>
        <strain evidence="2 3">FSL H7-0744</strain>
    </source>
</reference>
<protein>
    <recommendedName>
        <fullName evidence="4">YvaD family protein</fullName>
    </recommendedName>
</protein>
<dbReference type="RefSeq" id="WP_076113598.1">
    <property type="nucleotide sequence ID" value="NZ_MPTB01000045.1"/>
</dbReference>
<name>A0ABX3H0R2_PAEBO</name>
<keyword evidence="3" id="KW-1185">Reference proteome</keyword>
<proteinExistence type="predicted"/>
<evidence type="ECO:0000313" key="3">
    <source>
        <dbReference type="Proteomes" id="UP000187412"/>
    </source>
</evidence>
<dbReference type="Proteomes" id="UP000187412">
    <property type="component" value="Unassembled WGS sequence"/>
</dbReference>
<gene>
    <name evidence="2" type="ORF">BSK56_27130</name>
</gene>